<proteinExistence type="predicted"/>
<sequence length="161" mass="17189">MASPASLLATPPGNNTYQELFFTLPARTNAKILTLYWSGKDCNNIGTCACKSSLPGDAQPCWVCIGQQTTNNPIGDNIGRQSINTVLTQLNKFCAENNMAFATPLKNISLLVSNTTNTTNSTIHAVPQLTAFGVASFIVPTLLALSTLGSLIYSRRDAIGY</sequence>
<evidence type="ECO:0000256" key="1">
    <source>
        <dbReference type="SAM" id="Phobius"/>
    </source>
</evidence>
<evidence type="ECO:0000313" key="3">
    <source>
        <dbReference type="Proteomes" id="UP000054279"/>
    </source>
</evidence>
<organism evidence="2 3">
    <name type="scientific">Sphaerobolus stellatus (strain SS14)</name>
    <dbReference type="NCBI Taxonomy" id="990650"/>
    <lineage>
        <taxon>Eukaryota</taxon>
        <taxon>Fungi</taxon>
        <taxon>Dikarya</taxon>
        <taxon>Basidiomycota</taxon>
        <taxon>Agaricomycotina</taxon>
        <taxon>Agaricomycetes</taxon>
        <taxon>Phallomycetidae</taxon>
        <taxon>Geastrales</taxon>
        <taxon>Sphaerobolaceae</taxon>
        <taxon>Sphaerobolus</taxon>
    </lineage>
</organism>
<evidence type="ECO:0000313" key="2">
    <source>
        <dbReference type="EMBL" id="KIJ26355.1"/>
    </source>
</evidence>
<keyword evidence="1" id="KW-0472">Membrane</keyword>
<keyword evidence="1" id="KW-0812">Transmembrane</keyword>
<feature type="transmembrane region" description="Helical" evidence="1">
    <location>
        <begin position="129"/>
        <end position="153"/>
    </location>
</feature>
<reference evidence="2 3" key="1">
    <citation type="submission" date="2014-06" db="EMBL/GenBank/DDBJ databases">
        <title>Evolutionary Origins and Diversification of the Mycorrhizal Mutualists.</title>
        <authorList>
            <consortium name="DOE Joint Genome Institute"/>
            <consortium name="Mycorrhizal Genomics Consortium"/>
            <person name="Kohler A."/>
            <person name="Kuo A."/>
            <person name="Nagy L.G."/>
            <person name="Floudas D."/>
            <person name="Copeland A."/>
            <person name="Barry K.W."/>
            <person name="Cichocki N."/>
            <person name="Veneault-Fourrey C."/>
            <person name="LaButti K."/>
            <person name="Lindquist E.A."/>
            <person name="Lipzen A."/>
            <person name="Lundell T."/>
            <person name="Morin E."/>
            <person name="Murat C."/>
            <person name="Riley R."/>
            <person name="Ohm R."/>
            <person name="Sun H."/>
            <person name="Tunlid A."/>
            <person name="Henrissat B."/>
            <person name="Grigoriev I.V."/>
            <person name="Hibbett D.S."/>
            <person name="Martin F."/>
        </authorList>
    </citation>
    <scope>NUCLEOTIDE SEQUENCE [LARGE SCALE GENOMIC DNA]</scope>
    <source>
        <strain evidence="2 3">SS14</strain>
    </source>
</reference>
<protein>
    <submittedName>
        <fullName evidence="2">Uncharacterized protein</fullName>
    </submittedName>
</protein>
<dbReference type="EMBL" id="KN837373">
    <property type="protein sequence ID" value="KIJ26355.1"/>
    <property type="molecule type" value="Genomic_DNA"/>
</dbReference>
<keyword evidence="3" id="KW-1185">Reference proteome</keyword>
<keyword evidence="1" id="KW-1133">Transmembrane helix</keyword>
<dbReference type="AlphaFoldDB" id="A0A0C9UM49"/>
<accession>A0A0C9UM49</accession>
<gene>
    <name evidence="2" type="ORF">M422DRAFT_272596</name>
</gene>
<name>A0A0C9UM49_SPHS4</name>
<dbReference type="HOGENOM" id="CLU_1644786_0_0_1"/>
<dbReference type="Proteomes" id="UP000054279">
    <property type="component" value="Unassembled WGS sequence"/>
</dbReference>